<proteinExistence type="inferred from homology"/>
<evidence type="ECO:0000259" key="6">
    <source>
        <dbReference type="Pfam" id="PF00107"/>
    </source>
</evidence>
<dbReference type="Pfam" id="PF00107">
    <property type="entry name" value="ADH_zinc_N"/>
    <property type="match status" value="1"/>
</dbReference>
<gene>
    <name evidence="8" type="primary">tdh</name>
    <name evidence="8" type="ORF">HVS_14780</name>
</gene>
<keyword evidence="5" id="KW-0472">Membrane</keyword>
<feature type="domain" description="Alcohol dehydrogenase-like C-terminal" evidence="6">
    <location>
        <begin position="219"/>
        <end position="351"/>
    </location>
</feature>
<dbReference type="PANTHER" id="PTHR43401">
    <property type="entry name" value="L-THREONINE 3-DEHYDROGENASE"/>
    <property type="match status" value="1"/>
</dbReference>
<evidence type="ECO:0000256" key="2">
    <source>
        <dbReference type="ARBA" id="ARBA00022833"/>
    </source>
</evidence>
<dbReference type="GO" id="GO:0008743">
    <property type="term" value="F:L-threonine 3-dehydrogenase activity"/>
    <property type="evidence" value="ECO:0007669"/>
    <property type="project" value="UniProtKB-EC"/>
</dbReference>
<keyword evidence="1 4" id="KW-0479">Metal-binding</keyword>
<accession>A0A2K9E530</accession>
<dbReference type="EC" id="1.1.1.103" evidence="8"/>
<dbReference type="InterPro" id="IPR050129">
    <property type="entry name" value="Zn_alcohol_dh"/>
</dbReference>
<dbReference type="InterPro" id="IPR011032">
    <property type="entry name" value="GroES-like_sf"/>
</dbReference>
<dbReference type="RefSeq" id="WP_207654780.1">
    <property type="nucleotide sequence ID" value="NZ_CP025197.1"/>
</dbReference>
<dbReference type="Pfam" id="PF08240">
    <property type="entry name" value="ADH_N"/>
    <property type="match status" value="1"/>
</dbReference>
<feature type="domain" description="Alcohol dehydrogenase-like N-terminal" evidence="7">
    <location>
        <begin position="50"/>
        <end position="180"/>
    </location>
</feature>
<dbReference type="InterPro" id="IPR036291">
    <property type="entry name" value="NAD(P)-bd_dom_sf"/>
</dbReference>
<feature type="transmembrane region" description="Helical" evidence="5">
    <location>
        <begin position="211"/>
        <end position="231"/>
    </location>
</feature>
<keyword evidence="2 4" id="KW-0862">Zinc</keyword>
<evidence type="ECO:0000256" key="3">
    <source>
        <dbReference type="ARBA" id="ARBA00023002"/>
    </source>
</evidence>
<organism evidence="8 9">
    <name type="scientific">Acetivibrio saccincola</name>
    <dbReference type="NCBI Taxonomy" id="1677857"/>
    <lineage>
        <taxon>Bacteria</taxon>
        <taxon>Bacillati</taxon>
        <taxon>Bacillota</taxon>
        <taxon>Clostridia</taxon>
        <taxon>Eubacteriales</taxon>
        <taxon>Oscillospiraceae</taxon>
        <taxon>Acetivibrio</taxon>
    </lineage>
</organism>
<dbReference type="Gene3D" id="3.90.180.10">
    <property type="entry name" value="Medium-chain alcohol dehydrogenases, catalytic domain"/>
    <property type="match status" value="1"/>
</dbReference>
<evidence type="ECO:0000313" key="9">
    <source>
        <dbReference type="Proteomes" id="UP000233534"/>
    </source>
</evidence>
<dbReference type="AlphaFoldDB" id="A0A2K9E530"/>
<dbReference type="PANTHER" id="PTHR43401:SF2">
    <property type="entry name" value="L-THREONINE 3-DEHYDROGENASE"/>
    <property type="match status" value="1"/>
</dbReference>
<reference evidence="8 9" key="1">
    <citation type="submission" date="2017-12" db="EMBL/GenBank/DDBJ databases">
        <title>Complete genome sequence of Herbivorax saccincola GGR1, a novel Cellulosome-producing hydrolytic bacterium in a thermophilic biogas plant, established by Illumina and Nanopore MinION sequencing.</title>
        <authorList>
            <person name="Pechtl A."/>
            <person name="Ruckert C."/>
            <person name="Koeck D.E."/>
            <person name="Maus I."/>
            <person name="Winkler A."/>
            <person name="Kalinowski J."/>
            <person name="Puhler A."/>
            <person name="Schwarz W.W."/>
            <person name="Zverlov V.V."/>
            <person name="Schluter A."/>
            <person name="Liebl W."/>
        </authorList>
    </citation>
    <scope>NUCLEOTIDE SEQUENCE [LARGE SCALE GENOMIC DNA]</scope>
    <source>
        <strain evidence="9">SR1</strain>
    </source>
</reference>
<dbReference type="SUPFAM" id="SSF50129">
    <property type="entry name" value="GroES-like"/>
    <property type="match status" value="1"/>
</dbReference>
<evidence type="ECO:0000259" key="7">
    <source>
        <dbReference type="Pfam" id="PF08240"/>
    </source>
</evidence>
<dbReference type="Gene3D" id="3.40.50.720">
    <property type="entry name" value="NAD(P)-binding Rossmann-like Domain"/>
    <property type="match status" value="1"/>
</dbReference>
<keyword evidence="5" id="KW-0812">Transmembrane</keyword>
<dbReference type="InterPro" id="IPR013154">
    <property type="entry name" value="ADH-like_N"/>
</dbReference>
<dbReference type="InterPro" id="IPR013149">
    <property type="entry name" value="ADH-like_C"/>
</dbReference>
<dbReference type="SUPFAM" id="SSF51735">
    <property type="entry name" value="NAD(P)-binding Rossmann-fold domains"/>
    <property type="match status" value="1"/>
</dbReference>
<sequence>MILNMYAVTFDSSVSKYIFTKAAGKINKNFYCGKLSCVKYEKVKEPELLGDDWVKIKTIYGGICGSDINLVFLNDTPELSPFVSDKFVMGHENIGIIVEKGANIKEFQIGDRVVADILLTCQTRNIPECKACNEGKTNQCSNFSKGGILTGMMLGTCKETGGSWGEYYIAHKSQLFKVPDKLKNEEAVLVDPLSSAIHPALVGYPEDTDKVLIIGMGIVGLLMVAFLRYAGCRADITVMARYPFQGELAKKYGADRVIYSSSQNLTEEIAEITKASIQKPIMGERYLLGGFDKIFDCVGSKKSISDSLRYAKTGATIVLTGLASNIDIDWTLIWFKEINLKGIYCYGSDIFKGEKIRTYKIGLDMLLSDKIDVLPLVTHIFKLSEYKKAIDVATSKGKEKSVKVLLKPD</sequence>
<evidence type="ECO:0000256" key="5">
    <source>
        <dbReference type="SAM" id="Phobius"/>
    </source>
</evidence>
<name>A0A2K9E530_9FIRM</name>
<dbReference type="KEGG" id="hsc:HVS_14780"/>
<keyword evidence="3 8" id="KW-0560">Oxidoreductase</keyword>
<dbReference type="PROSITE" id="PS00059">
    <property type="entry name" value="ADH_ZINC"/>
    <property type="match status" value="1"/>
</dbReference>
<dbReference type="EMBL" id="CP025197">
    <property type="protein sequence ID" value="AUG58807.1"/>
    <property type="molecule type" value="Genomic_DNA"/>
</dbReference>
<evidence type="ECO:0000256" key="4">
    <source>
        <dbReference type="RuleBase" id="RU361277"/>
    </source>
</evidence>
<evidence type="ECO:0000256" key="1">
    <source>
        <dbReference type="ARBA" id="ARBA00022723"/>
    </source>
</evidence>
<evidence type="ECO:0000313" key="8">
    <source>
        <dbReference type="EMBL" id="AUG58807.1"/>
    </source>
</evidence>
<dbReference type="Proteomes" id="UP000233534">
    <property type="component" value="Chromosome"/>
</dbReference>
<keyword evidence="5" id="KW-1133">Transmembrane helix</keyword>
<comment type="similarity">
    <text evidence="4">Belongs to the zinc-containing alcohol dehydrogenase family.</text>
</comment>
<dbReference type="GO" id="GO:0008270">
    <property type="term" value="F:zinc ion binding"/>
    <property type="evidence" value="ECO:0007669"/>
    <property type="project" value="InterPro"/>
</dbReference>
<keyword evidence="9" id="KW-1185">Reference proteome</keyword>
<comment type="cofactor">
    <cofactor evidence="4">
        <name>Zn(2+)</name>
        <dbReference type="ChEBI" id="CHEBI:29105"/>
    </cofactor>
</comment>
<dbReference type="InterPro" id="IPR002328">
    <property type="entry name" value="ADH_Zn_CS"/>
</dbReference>
<protein>
    <submittedName>
        <fullName evidence="8">L-threonine 3-dehydrogenase</fullName>
        <ecNumber evidence="8">1.1.1.103</ecNumber>
    </submittedName>
</protein>